<dbReference type="NCBIfam" id="TIGR01444">
    <property type="entry name" value="fkbM_fam"/>
    <property type="match status" value="1"/>
</dbReference>
<dbReference type="PANTHER" id="PTHR34203">
    <property type="entry name" value="METHYLTRANSFERASE, FKBM FAMILY PROTEIN"/>
    <property type="match status" value="1"/>
</dbReference>
<name>A0A8S3R8Y3_MYTED</name>
<keyword evidence="1" id="KW-0812">Transmembrane</keyword>
<keyword evidence="4" id="KW-1185">Reference proteome</keyword>
<dbReference type="Gene3D" id="3.40.50.150">
    <property type="entry name" value="Vaccinia Virus protein VP39"/>
    <property type="match status" value="1"/>
</dbReference>
<dbReference type="InterPro" id="IPR029063">
    <property type="entry name" value="SAM-dependent_MTases_sf"/>
</dbReference>
<feature type="transmembrane region" description="Helical" evidence="1">
    <location>
        <begin position="6"/>
        <end position="23"/>
    </location>
</feature>
<dbReference type="SUPFAM" id="SSF53335">
    <property type="entry name" value="S-adenosyl-L-methionine-dependent methyltransferases"/>
    <property type="match status" value="1"/>
</dbReference>
<dbReference type="InterPro" id="IPR052514">
    <property type="entry name" value="SAM-dependent_MTase"/>
</dbReference>
<dbReference type="InterPro" id="IPR006342">
    <property type="entry name" value="FkbM_mtfrase"/>
</dbReference>
<evidence type="ECO:0000313" key="4">
    <source>
        <dbReference type="Proteomes" id="UP000683360"/>
    </source>
</evidence>
<reference evidence="3" key="1">
    <citation type="submission" date="2021-03" db="EMBL/GenBank/DDBJ databases">
        <authorList>
            <person name="Bekaert M."/>
        </authorList>
    </citation>
    <scope>NUCLEOTIDE SEQUENCE</scope>
</reference>
<keyword evidence="1" id="KW-0472">Membrane</keyword>
<gene>
    <name evidence="3" type="ORF">MEDL_17845</name>
</gene>
<evidence type="ECO:0000256" key="1">
    <source>
        <dbReference type="SAM" id="Phobius"/>
    </source>
</evidence>
<dbReference type="EMBL" id="CAJPWZ010000917">
    <property type="protein sequence ID" value="CAG2203274.1"/>
    <property type="molecule type" value="Genomic_DNA"/>
</dbReference>
<dbReference type="Proteomes" id="UP000683360">
    <property type="component" value="Unassembled WGS sequence"/>
</dbReference>
<dbReference type="PANTHER" id="PTHR34203:SF15">
    <property type="entry name" value="SLL1173 PROTEIN"/>
    <property type="match status" value="1"/>
</dbReference>
<accession>A0A8S3R8Y3</accession>
<feature type="domain" description="Methyltransferase FkbM" evidence="2">
    <location>
        <begin position="252"/>
        <end position="427"/>
    </location>
</feature>
<evidence type="ECO:0000313" key="3">
    <source>
        <dbReference type="EMBL" id="CAG2203274.1"/>
    </source>
</evidence>
<organism evidence="3 4">
    <name type="scientific">Mytilus edulis</name>
    <name type="common">Blue mussel</name>
    <dbReference type="NCBI Taxonomy" id="6550"/>
    <lineage>
        <taxon>Eukaryota</taxon>
        <taxon>Metazoa</taxon>
        <taxon>Spiralia</taxon>
        <taxon>Lophotrochozoa</taxon>
        <taxon>Mollusca</taxon>
        <taxon>Bivalvia</taxon>
        <taxon>Autobranchia</taxon>
        <taxon>Pteriomorphia</taxon>
        <taxon>Mytilida</taxon>
        <taxon>Mytiloidea</taxon>
        <taxon>Mytilidae</taxon>
        <taxon>Mytilinae</taxon>
        <taxon>Mytilus</taxon>
    </lineage>
</organism>
<dbReference type="OrthoDB" id="411251at2759"/>
<protein>
    <recommendedName>
        <fullName evidence="2">Methyltransferase FkbM domain-containing protein</fullName>
    </recommendedName>
</protein>
<proteinExistence type="predicted"/>
<sequence>MNVRPIVFIVVVVCCTVAGWIIGHHTLIRVNNENGQSENGQVTEKTISVEQKKMLKQGDNSIQNQTSTIMGGNLNENQISTLKGGNLNQNQQISVKQNKKSSGNNGNSLMNTVVNNDKIINSIKNSEGRKTNKKPFFISAVKAKMQPNAKNIQQAIRKAKPVVTDVNVNNGLKVYSHNGNDWTPDNGICQTKDHFIKASLINSWGNTPIYIHSPLDDKWVSGDLMKSGHWEGELVNLVSRLLQQDNDLQFVDLGANIGVFALSIAKLGRSVIAVEPLSINLQRLCKSVESGVSSDGKPFSDKITIIHNALSDTREKVELGKDFQNVGGTYVLKDSNERKVQGSTITGKYKDVVMTAKLDDILQLPNFDFKKVILKIDVEGYETKVFNGGNKFFDTVDVKAVLMEWRWHEGAQDLQQLLDFFLKRNYKAYNPKANPLIQLKPENAQRWPGDVLWKK</sequence>
<dbReference type="AlphaFoldDB" id="A0A8S3R8Y3"/>
<keyword evidence="1" id="KW-1133">Transmembrane helix</keyword>
<dbReference type="Pfam" id="PF05050">
    <property type="entry name" value="Methyltransf_21"/>
    <property type="match status" value="1"/>
</dbReference>
<evidence type="ECO:0000259" key="2">
    <source>
        <dbReference type="Pfam" id="PF05050"/>
    </source>
</evidence>
<comment type="caution">
    <text evidence="3">The sequence shown here is derived from an EMBL/GenBank/DDBJ whole genome shotgun (WGS) entry which is preliminary data.</text>
</comment>